<dbReference type="PROSITE" id="PS51767">
    <property type="entry name" value="PEPTIDASE_A1"/>
    <property type="match status" value="1"/>
</dbReference>
<evidence type="ECO:0000256" key="6">
    <source>
        <dbReference type="SAM" id="SignalP"/>
    </source>
</evidence>
<dbReference type="GO" id="GO:0006508">
    <property type="term" value="P:proteolysis"/>
    <property type="evidence" value="ECO:0007669"/>
    <property type="project" value="UniProtKB-KW"/>
</dbReference>
<dbReference type="OrthoDB" id="771136at2759"/>
<evidence type="ECO:0000259" key="7">
    <source>
        <dbReference type="PROSITE" id="PS51767"/>
    </source>
</evidence>
<dbReference type="SUPFAM" id="SSF50630">
    <property type="entry name" value="Acid proteases"/>
    <property type="match status" value="1"/>
</dbReference>
<evidence type="ECO:0000256" key="3">
    <source>
        <dbReference type="ARBA" id="ARBA00022750"/>
    </source>
</evidence>
<dbReference type="PANTHER" id="PTHR47966">
    <property type="entry name" value="BETA-SITE APP-CLEAVING ENZYME, ISOFORM A-RELATED"/>
    <property type="match status" value="1"/>
</dbReference>
<comment type="similarity">
    <text evidence="1">Belongs to the peptidase A1 family.</text>
</comment>
<comment type="caution">
    <text evidence="8">The sequence shown here is derived from an EMBL/GenBank/DDBJ whole genome shotgun (WGS) entry which is preliminary data.</text>
</comment>
<name>A0A1R2C3I3_9CILI</name>
<reference evidence="8 9" key="1">
    <citation type="submission" date="2016-11" db="EMBL/GenBank/DDBJ databases">
        <title>The macronuclear genome of Stentor coeruleus: a giant cell with tiny introns.</title>
        <authorList>
            <person name="Slabodnick M."/>
            <person name="Ruby J.G."/>
            <person name="Reiff S.B."/>
            <person name="Swart E.C."/>
            <person name="Gosai S."/>
            <person name="Prabakaran S."/>
            <person name="Witkowska E."/>
            <person name="Larue G.E."/>
            <person name="Fisher S."/>
            <person name="Freeman R.M."/>
            <person name="Gunawardena J."/>
            <person name="Chu W."/>
            <person name="Stover N.A."/>
            <person name="Gregory B.D."/>
            <person name="Nowacki M."/>
            <person name="Derisi J."/>
            <person name="Roy S.W."/>
            <person name="Marshall W.F."/>
            <person name="Sood P."/>
        </authorList>
    </citation>
    <scope>NUCLEOTIDE SEQUENCE [LARGE SCALE GENOMIC DNA]</scope>
    <source>
        <strain evidence="8">WM001</strain>
    </source>
</reference>
<proteinExistence type="inferred from homology"/>
<evidence type="ECO:0000313" key="8">
    <source>
        <dbReference type="EMBL" id="OMJ83583.1"/>
    </source>
</evidence>
<dbReference type="GO" id="GO:0004190">
    <property type="term" value="F:aspartic-type endopeptidase activity"/>
    <property type="evidence" value="ECO:0007669"/>
    <property type="project" value="UniProtKB-KW"/>
</dbReference>
<keyword evidence="9" id="KW-1185">Reference proteome</keyword>
<evidence type="ECO:0000256" key="4">
    <source>
        <dbReference type="ARBA" id="ARBA00022801"/>
    </source>
</evidence>
<feature type="transmembrane region" description="Helical" evidence="5">
    <location>
        <begin position="366"/>
        <end position="389"/>
    </location>
</feature>
<feature type="signal peptide" evidence="6">
    <location>
        <begin position="1"/>
        <end position="19"/>
    </location>
</feature>
<dbReference type="InterPro" id="IPR034164">
    <property type="entry name" value="Pepsin-like_dom"/>
</dbReference>
<keyword evidence="5" id="KW-0812">Transmembrane</keyword>
<evidence type="ECO:0000313" key="9">
    <source>
        <dbReference type="Proteomes" id="UP000187209"/>
    </source>
</evidence>
<dbReference type="AlphaFoldDB" id="A0A1R2C3I3"/>
<feature type="chain" id="PRO_5012955234" description="Peptidase A1 domain-containing protein" evidence="6">
    <location>
        <begin position="20"/>
        <end position="418"/>
    </location>
</feature>
<dbReference type="Pfam" id="PF00026">
    <property type="entry name" value="Asp"/>
    <property type="match status" value="1"/>
</dbReference>
<dbReference type="InterPro" id="IPR001461">
    <property type="entry name" value="Aspartic_peptidase_A1"/>
</dbReference>
<dbReference type="CDD" id="cd05471">
    <property type="entry name" value="pepsin_like"/>
    <property type="match status" value="1"/>
</dbReference>
<evidence type="ECO:0000256" key="5">
    <source>
        <dbReference type="SAM" id="Phobius"/>
    </source>
</evidence>
<organism evidence="8 9">
    <name type="scientific">Stentor coeruleus</name>
    <dbReference type="NCBI Taxonomy" id="5963"/>
    <lineage>
        <taxon>Eukaryota</taxon>
        <taxon>Sar</taxon>
        <taxon>Alveolata</taxon>
        <taxon>Ciliophora</taxon>
        <taxon>Postciliodesmatophora</taxon>
        <taxon>Heterotrichea</taxon>
        <taxon>Heterotrichida</taxon>
        <taxon>Stentoridae</taxon>
        <taxon>Stentor</taxon>
    </lineage>
</organism>
<dbReference type="InterPro" id="IPR033121">
    <property type="entry name" value="PEPTIDASE_A1"/>
</dbReference>
<evidence type="ECO:0000256" key="1">
    <source>
        <dbReference type="ARBA" id="ARBA00007447"/>
    </source>
</evidence>
<dbReference type="Proteomes" id="UP000187209">
    <property type="component" value="Unassembled WGS sequence"/>
</dbReference>
<dbReference type="Gene3D" id="2.40.70.10">
    <property type="entry name" value="Acid Proteases"/>
    <property type="match status" value="2"/>
</dbReference>
<keyword evidence="5" id="KW-0472">Membrane</keyword>
<protein>
    <recommendedName>
        <fullName evidence="7">Peptidase A1 domain-containing protein</fullName>
    </recommendedName>
</protein>
<keyword evidence="2" id="KW-0645">Protease</keyword>
<sequence>MTQLLLLFLLQIFTSLTSADNHDYPGFSLEVTNHGNVVYSVILNVGSEMQPLQVYLSTFSSVTYFELFQTCQRGFNSELSKSYSTTNITMTSDYIKQNISGTVAVDIISVSEMPEGLHKQNLLASNSCSLDQGPLVGALGLGYSQGNSQGKYSLLQQYFSQGLIYNEAFSLYLDNIETNQTSKNSKLIIGGWNLDDYAKDPNKGFTYHIVPKQNAHWSLMLKNIYFVGAGYFVDSPATIDIVYPGILIPQPLIGQIYRIVNSTKTCFVAKYSLMCDCSIKNDITDITFTIDNSNYTISKDKFVIENSGACSVLISESPTPSWLLGQVFVKNFYTIWNFGNNSIGFAELKEHKKNHSSKSSVISRNWIIIIIVIISALIIGTAIGVIFIIRKKSKARRESLTSRDSFMTTEEENSRMLN</sequence>
<keyword evidence="3" id="KW-0064">Aspartyl protease</keyword>
<dbReference type="EMBL" id="MPUH01000298">
    <property type="protein sequence ID" value="OMJ83583.1"/>
    <property type="molecule type" value="Genomic_DNA"/>
</dbReference>
<evidence type="ECO:0000256" key="2">
    <source>
        <dbReference type="ARBA" id="ARBA00022670"/>
    </source>
</evidence>
<keyword evidence="5" id="KW-1133">Transmembrane helix</keyword>
<dbReference type="PANTHER" id="PTHR47966:SF51">
    <property type="entry name" value="BETA-SITE APP-CLEAVING ENZYME, ISOFORM A-RELATED"/>
    <property type="match status" value="1"/>
</dbReference>
<keyword evidence="6" id="KW-0732">Signal</keyword>
<accession>A0A1R2C3I3</accession>
<gene>
    <name evidence="8" type="ORF">SteCoe_15430</name>
</gene>
<feature type="domain" description="Peptidase A1" evidence="7">
    <location>
        <begin position="39"/>
        <end position="346"/>
    </location>
</feature>
<keyword evidence="4" id="KW-0378">Hydrolase</keyword>
<dbReference type="InterPro" id="IPR021109">
    <property type="entry name" value="Peptidase_aspartic_dom_sf"/>
</dbReference>